<sequence>MVVLLSATANANLKPAISVGESATAVIRSSCPIGAKPGWSKSTNPTLVRRISVAEIEAAAVGQVRALLREPRVAVGTWAAVRDSDPNLTEAETQDALHQLERLWDELFPAEQARIVRLLVERVAVSTRGGTFGFGSRVSEPRA</sequence>
<dbReference type="EMBL" id="JBHLVZ010000041">
    <property type="protein sequence ID" value="MFC0386813.1"/>
    <property type="molecule type" value="Genomic_DNA"/>
</dbReference>
<gene>
    <name evidence="1" type="ORF">ACFFIC_14845</name>
</gene>
<evidence type="ECO:0000313" key="2">
    <source>
        <dbReference type="Proteomes" id="UP001589789"/>
    </source>
</evidence>
<organism evidence="1 2">
    <name type="scientific">Muricoccus vinaceus</name>
    <dbReference type="NCBI Taxonomy" id="424704"/>
    <lineage>
        <taxon>Bacteria</taxon>
        <taxon>Pseudomonadati</taxon>
        <taxon>Pseudomonadota</taxon>
        <taxon>Alphaproteobacteria</taxon>
        <taxon>Acetobacterales</taxon>
        <taxon>Roseomonadaceae</taxon>
        <taxon>Muricoccus</taxon>
    </lineage>
</organism>
<dbReference type="Proteomes" id="UP001589789">
    <property type="component" value="Unassembled WGS sequence"/>
</dbReference>
<protein>
    <submittedName>
        <fullName evidence="1">Uncharacterized protein</fullName>
    </submittedName>
</protein>
<evidence type="ECO:0000313" key="1">
    <source>
        <dbReference type="EMBL" id="MFC0386813.1"/>
    </source>
</evidence>
<proteinExistence type="predicted"/>
<name>A0ABV6IT77_9PROT</name>
<keyword evidence="2" id="KW-1185">Reference proteome</keyword>
<reference evidence="1 2" key="1">
    <citation type="submission" date="2024-09" db="EMBL/GenBank/DDBJ databases">
        <authorList>
            <person name="Sun Q."/>
            <person name="Mori K."/>
        </authorList>
    </citation>
    <scope>NUCLEOTIDE SEQUENCE [LARGE SCALE GENOMIC DNA]</scope>
    <source>
        <strain evidence="1 2">CCM 7468</strain>
    </source>
</reference>
<comment type="caution">
    <text evidence="1">The sequence shown here is derived from an EMBL/GenBank/DDBJ whole genome shotgun (WGS) entry which is preliminary data.</text>
</comment>
<accession>A0ABV6IT77</accession>
<dbReference type="RefSeq" id="WP_377051650.1">
    <property type="nucleotide sequence ID" value="NZ_JBHLVZ010000041.1"/>
</dbReference>